<dbReference type="InterPro" id="IPR008813">
    <property type="entry name" value="Plasmid_replication_RepL"/>
</dbReference>
<feature type="compositionally biased region" description="Basic and acidic residues" evidence="1">
    <location>
        <begin position="1"/>
        <end position="11"/>
    </location>
</feature>
<proteinExistence type="predicted"/>
<dbReference type="Pfam" id="PF05732">
    <property type="entry name" value="RepL"/>
    <property type="match status" value="1"/>
</dbReference>
<reference evidence="3" key="1">
    <citation type="submission" date="2018-06" db="EMBL/GenBank/DDBJ databases">
        <authorList>
            <person name="Ashton P.M."/>
            <person name="Dallman T."/>
            <person name="Nair S."/>
            <person name="De Pinna E."/>
            <person name="Peters T."/>
            <person name="Grant K."/>
        </authorList>
    </citation>
    <scope>NUCLEOTIDE SEQUENCE</scope>
    <source>
        <strain evidence="3">458084</strain>
    </source>
</reference>
<feature type="compositionally biased region" description="Basic residues" evidence="1">
    <location>
        <begin position="12"/>
        <end position="22"/>
    </location>
</feature>
<gene>
    <name evidence="3" type="ORF">DNM41_18455</name>
</gene>
<feature type="region of interest" description="Disordered" evidence="1">
    <location>
        <begin position="1"/>
        <end position="28"/>
    </location>
</feature>
<dbReference type="GO" id="GO:0006260">
    <property type="term" value="P:DNA replication"/>
    <property type="evidence" value="ECO:0007669"/>
    <property type="project" value="InterPro"/>
</dbReference>
<accession>A0A5I0D1H8</accession>
<organism evidence="3">
    <name type="scientific">Salmonella enterica subsp. enterica serovar Ouagadougou</name>
    <dbReference type="NCBI Taxonomy" id="2564899"/>
    <lineage>
        <taxon>Bacteria</taxon>
        <taxon>Pseudomonadati</taxon>
        <taxon>Pseudomonadota</taxon>
        <taxon>Gammaproteobacteria</taxon>
        <taxon>Enterobacterales</taxon>
        <taxon>Enterobacteriaceae</taxon>
        <taxon>Salmonella</taxon>
    </lineage>
</organism>
<dbReference type="GO" id="GO:0006276">
    <property type="term" value="P:plasmid maintenance"/>
    <property type="evidence" value="ECO:0007669"/>
    <property type="project" value="InterPro"/>
</dbReference>
<comment type="caution">
    <text evidence="3">The sequence shown here is derived from an EMBL/GenBank/DDBJ whole genome shotgun (WGS) entry which is preliminary data.</text>
</comment>
<feature type="domain" description="Plasmid replication protein RepL" evidence="2">
    <location>
        <begin position="43"/>
        <end position="179"/>
    </location>
</feature>
<evidence type="ECO:0000313" key="3">
    <source>
        <dbReference type="EMBL" id="EBV0636881.1"/>
    </source>
</evidence>
<protein>
    <submittedName>
        <fullName evidence="3">Replication protein</fullName>
    </submittedName>
</protein>
<name>A0A5I0D1H8_SALET</name>
<evidence type="ECO:0000256" key="1">
    <source>
        <dbReference type="SAM" id="MobiDB-lite"/>
    </source>
</evidence>
<evidence type="ECO:0000259" key="2">
    <source>
        <dbReference type="Pfam" id="PF05732"/>
    </source>
</evidence>
<dbReference type="EMBL" id="AAHEBA010000020">
    <property type="protein sequence ID" value="EBV0636881.1"/>
    <property type="molecule type" value="Genomic_DNA"/>
</dbReference>
<dbReference type="AlphaFoldDB" id="A0A5I0D1H8"/>
<sequence>MIENKIQTEVKKSRRGLPRHTKNPFLNDTSLHTKTGVRRITTGKDRLALVNENTGEQVGNGGFFQSMEVDKTQFVKLYVDGVSAIEGLSSSGKKVFKILYLAIRDNKDTDTILMSFDIVDQDIVKISRTTYFKGMKELADKKFIAETMIQNYYFINPDYMFNGDRLTFMKTYYLKDKKKTANNKNQLPAGKQAKKSP</sequence>